<organism evidence="1">
    <name type="scientific">freshwater metagenome</name>
    <dbReference type="NCBI Taxonomy" id="449393"/>
    <lineage>
        <taxon>unclassified sequences</taxon>
        <taxon>metagenomes</taxon>
        <taxon>ecological metagenomes</taxon>
    </lineage>
</organism>
<name>A0A6J6E5Q1_9ZZZZ</name>
<gene>
    <name evidence="1" type="ORF">UFOPK1493_02300</name>
</gene>
<dbReference type="EMBL" id="CAEZSR010000090">
    <property type="protein sequence ID" value="CAB4569593.1"/>
    <property type="molecule type" value="Genomic_DNA"/>
</dbReference>
<sequence>MSDAEWQAMASKVRAAKADRSERLVGHDAVVSKFETVLFERDPIGLNFESNTDEYRAEAESIALRFLEDAPVLDPGLVVHEEFVRWFGADVCGPRDRYDSIGRELWEIWAAWRRQ</sequence>
<dbReference type="AlphaFoldDB" id="A0A6J6E5Q1"/>
<evidence type="ECO:0000313" key="1">
    <source>
        <dbReference type="EMBL" id="CAB4569593.1"/>
    </source>
</evidence>
<protein>
    <submittedName>
        <fullName evidence="1">Unannotated protein</fullName>
    </submittedName>
</protein>
<accession>A0A6J6E5Q1</accession>
<proteinExistence type="predicted"/>
<reference evidence="1" key="1">
    <citation type="submission" date="2020-05" db="EMBL/GenBank/DDBJ databases">
        <authorList>
            <person name="Chiriac C."/>
            <person name="Salcher M."/>
            <person name="Ghai R."/>
            <person name="Kavagutti S V."/>
        </authorList>
    </citation>
    <scope>NUCLEOTIDE SEQUENCE</scope>
</reference>